<reference evidence="10" key="1">
    <citation type="journal article" date="2008" name="BMC Genomics">
        <title>A conifer genomics resource of 200,000 spruce (Picea spp.) ESTs and 6,464 high-quality, sequence-finished full-length cDNAs for Sitka spruce (Picea sitchensis).</title>
        <authorList>
            <person name="Ralph S.G."/>
            <person name="Chun H.J."/>
            <person name="Kolosova N."/>
            <person name="Cooper D."/>
            <person name="Oddy C."/>
            <person name="Ritland C.E."/>
            <person name="Kirkpatrick R."/>
            <person name="Moore R."/>
            <person name="Barber S."/>
            <person name="Holt R.A."/>
            <person name="Jones S.J."/>
            <person name="Marra M.A."/>
            <person name="Douglas C.J."/>
            <person name="Ritland K."/>
            <person name="Bohlmann J."/>
        </authorList>
    </citation>
    <scope>NUCLEOTIDE SEQUENCE</scope>
    <source>
        <tissue evidence="10">Bark</tissue>
    </source>
</reference>
<dbReference type="InterPro" id="IPR000719">
    <property type="entry name" value="Prot_kinase_dom"/>
</dbReference>
<dbReference type="FunFam" id="3.30.200.20:FF:000075">
    <property type="entry name" value="Probable serine/threonine-protein kinase WNK1"/>
    <property type="match status" value="1"/>
</dbReference>
<name>A9NQP1_PICSI</name>
<keyword evidence="3" id="KW-0808">Transferase</keyword>
<keyword evidence="2" id="KW-0723">Serine/threonine-protein kinase</keyword>
<protein>
    <recommendedName>
        <fullName evidence="1">non-specific serine/threonine protein kinase</fullName>
        <ecNumber evidence="1">2.7.11.1</ecNumber>
    </recommendedName>
</protein>
<feature type="domain" description="Protein kinase" evidence="9">
    <location>
        <begin position="26"/>
        <end position="282"/>
    </location>
</feature>
<keyword evidence="5" id="KW-0418">Kinase</keyword>
<sequence length="290" mass="32940">MPSLEYDTCDKDREPFVEVDPTGRYGRYEDLLGRGAMKKVYRAFDQEDGIEVAWNQVPLQNLDDASIQRIYAEVRLLKSLGNENIIMLYNAWLDKKTRHVNFITEVCTSGTLREYRQKHRHVSMKALKNWALQILGGLHYLHNHEPCIIHRDLNCSNIFVNGNSGVLKIGDLGLATTLGNDHAAHTVLGTPEFMAPELYDEDYNELVDIYSFGMCLLEMVTLEIPYSECCSIVHIYKKVSSNIRPAALEKVTNQETRQFIEKCLAAASVRPSAAELLMDPFFKGVQAGTY</sequence>
<dbReference type="Gene3D" id="3.30.200.20">
    <property type="entry name" value="Phosphorylase Kinase, domain 1"/>
    <property type="match status" value="1"/>
</dbReference>
<dbReference type="OMA" id="YRKVTNV"/>
<proteinExistence type="evidence at transcript level"/>
<dbReference type="Gene3D" id="1.10.510.10">
    <property type="entry name" value="Transferase(Phosphotransferase) domain 1"/>
    <property type="match status" value="1"/>
</dbReference>
<dbReference type="EMBL" id="EF083612">
    <property type="protein sequence ID" value="ABK22952.1"/>
    <property type="molecule type" value="mRNA"/>
</dbReference>
<dbReference type="InterPro" id="IPR011009">
    <property type="entry name" value="Kinase-like_dom_sf"/>
</dbReference>
<keyword evidence="6" id="KW-0067">ATP-binding</keyword>
<dbReference type="PANTHER" id="PTHR13902">
    <property type="entry name" value="SERINE/THREONINE-PROTEIN KINASE WNK WITH NO LYSINE -RELATED"/>
    <property type="match status" value="1"/>
</dbReference>
<comment type="catalytic activity">
    <reaction evidence="8">
        <text>L-seryl-[protein] + ATP = O-phospho-L-seryl-[protein] + ADP + H(+)</text>
        <dbReference type="Rhea" id="RHEA:17989"/>
        <dbReference type="Rhea" id="RHEA-COMP:9863"/>
        <dbReference type="Rhea" id="RHEA-COMP:11604"/>
        <dbReference type="ChEBI" id="CHEBI:15378"/>
        <dbReference type="ChEBI" id="CHEBI:29999"/>
        <dbReference type="ChEBI" id="CHEBI:30616"/>
        <dbReference type="ChEBI" id="CHEBI:83421"/>
        <dbReference type="ChEBI" id="CHEBI:456216"/>
        <dbReference type="EC" id="2.7.11.1"/>
    </reaction>
</comment>
<dbReference type="EC" id="2.7.11.1" evidence="1"/>
<accession>A9NQP1</accession>
<evidence type="ECO:0000256" key="5">
    <source>
        <dbReference type="ARBA" id="ARBA00022777"/>
    </source>
</evidence>
<dbReference type="AlphaFoldDB" id="A9NQP1"/>
<dbReference type="GO" id="GO:0005524">
    <property type="term" value="F:ATP binding"/>
    <property type="evidence" value="ECO:0007669"/>
    <property type="project" value="UniProtKB-KW"/>
</dbReference>
<dbReference type="InterPro" id="IPR050588">
    <property type="entry name" value="WNK_Ser-Thr_kinase"/>
</dbReference>
<evidence type="ECO:0000256" key="1">
    <source>
        <dbReference type="ARBA" id="ARBA00012513"/>
    </source>
</evidence>
<dbReference type="CDD" id="cd13983">
    <property type="entry name" value="STKc_WNK"/>
    <property type="match status" value="1"/>
</dbReference>
<organism evidence="10">
    <name type="scientific">Picea sitchensis</name>
    <name type="common">Sitka spruce</name>
    <name type="synonym">Pinus sitchensis</name>
    <dbReference type="NCBI Taxonomy" id="3332"/>
    <lineage>
        <taxon>Eukaryota</taxon>
        <taxon>Viridiplantae</taxon>
        <taxon>Streptophyta</taxon>
        <taxon>Embryophyta</taxon>
        <taxon>Tracheophyta</taxon>
        <taxon>Spermatophyta</taxon>
        <taxon>Pinopsida</taxon>
        <taxon>Pinidae</taxon>
        <taxon>Conifers I</taxon>
        <taxon>Pinales</taxon>
        <taxon>Pinaceae</taxon>
        <taxon>Picea</taxon>
    </lineage>
</organism>
<evidence type="ECO:0000256" key="6">
    <source>
        <dbReference type="ARBA" id="ARBA00022840"/>
    </source>
</evidence>
<evidence type="ECO:0000256" key="2">
    <source>
        <dbReference type="ARBA" id="ARBA00022527"/>
    </source>
</evidence>
<evidence type="ECO:0000259" key="9">
    <source>
        <dbReference type="PROSITE" id="PS50011"/>
    </source>
</evidence>
<dbReference type="Pfam" id="PF00069">
    <property type="entry name" value="Pkinase"/>
    <property type="match status" value="1"/>
</dbReference>
<dbReference type="FunFam" id="1.10.510.10:FF:000046">
    <property type="entry name" value="probable serine/threonine-protein kinase WNK9"/>
    <property type="match status" value="1"/>
</dbReference>
<comment type="catalytic activity">
    <reaction evidence="7">
        <text>L-threonyl-[protein] + ATP = O-phospho-L-threonyl-[protein] + ADP + H(+)</text>
        <dbReference type="Rhea" id="RHEA:46608"/>
        <dbReference type="Rhea" id="RHEA-COMP:11060"/>
        <dbReference type="Rhea" id="RHEA-COMP:11605"/>
        <dbReference type="ChEBI" id="CHEBI:15378"/>
        <dbReference type="ChEBI" id="CHEBI:30013"/>
        <dbReference type="ChEBI" id="CHEBI:30616"/>
        <dbReference type="ChEBI" id="CHEBI:61977"/>
        <dbReference type="ChEBI" id="CHEBI:456216"/>
        <dbReference type="EC" id="2.7.11.1"/>
    </reaction>
</comment>
<evidence type="ECO:0000256" key="4">
    <source>
        <dbReference type="ARBA" id="ARBA00022741"/>
    </source>
</evidence>
<dbReference type="SUPFAM" id="SSF56112">
    <property type="entry name" value="Protein kinase-like (PK-like)"/>
    <property type="match status" value="1"/>
</dbReference>
<evidence type="ECO:0000256" key="3">
    <source>
        <dbReference type="ARBA" id="ARBA00022679"/>
    </source>
</evidence>
<evidence type="ECO:0000256" key="7">
    <source>
        <dbReference type="ARBA" id="ARBA00047899"/>
    </source>
</evidence>
<keyword evidence="4" id="KW-0547">Nucleotide-binding</keyword>
<dbReference type="GO" id="GO:0004674">
    <property type="term" value="F:protein serine/threonine kinase activity"/>
    <property type="evidence" value="ECO:0007669"/>
    <property type="project" value="UniProtKB-KW"/>
</dbReference>
<evidence type="ECO:0000313" key="10">
    <source>
        <dbReference type="EMBL" id="ABK22952.1"/>
    </source>
</evidence>
<evidence type="ECO:0000256" key="8">
    <source>
        <dbReference type="ARBA" id="ARBA00048679"/>
    </source>
</evidence>
<dbReference type="PROSITE" id="PS50011">
    <property type="entry name" value="PROTEIN_KINASE_DOM"/>
    <property type="match status" value="1"/>
</dbReference>